<evidence type="ECO:0000313" key="2">
    <source>
        <dbReference type="Proteomes" id="UP001211065"/>
    </source>
</evidence>
<comment type="caution">
    <text evidence="1">The sequence shown here is derived from an EMBL/GenBank/DDBJ whole genome shotgun (WGS) entry which is preliminary data.</text>
</comment>
<proteinExistence type="predicted"/>
<protein>
    <recommendedName>
        <fullName evidence="3">DUF2855 family protein</fullName>
    </recommendedName>
</protein>
<accession>A0AAD5XVS1</accession>
<sequence>MPVWGFGTVLKTKNASITLNERIFGYFPASKYIILCPVKVNYSNFMVSRPQVPVDRVVYNTYVRVKNNLAFQKNEEGISIFWPLWATAYNLVYMLNANKNWFAKNIIVTSASSKTSFCFAKEFGRRNNGTRLIGLTSKANVDFVKSLKLYDVVLTYDNYKNLETDMKSLIVDVAGDRLLNSNLAKHLGDNRVQTVTVGMSHYEPNEKSLDARPAEETSRNRTSLFFAPVWILKRRDELGKEKAQELEEIAWNDTVQHLHNWIKFSKFKGPLTTEIVYQKAIAGKLDAKVGYIVSML</sequence>
<dbReference type="EMBL" id="JADGJW010000289">
    <property type="protein sequence ID" value="KAJ3220585.1"/>
    <property type="molecule type" value="Genomic_DNA"/>
</dbReference>
<dbReference type="Proteomes" id="UP001211065">
    <property type="component" value="Unassembled WGS sequence"/>
</dbReference>
<reference evidence="1" key="1">
    <citation type="submission" date="2020-05" db="EMBL/GenBank/DDBJ databases">
        <title>Phylogenomic resolution of chytrid fungi.</title>
        <authorList>
            <person name="Stajich J.E."/>
            <person name="Amses K."/>
            <person name="Simmons R."/>
            <person name="Seto K."/>
            <person name="Myers J."/>
            <person name="Bonds A."/>
            <person name="Quandt C.A."/>
            <person name="Barry K."/>
            <person name="Liu P."/>
            <person name="Grigoriev I."/>
            <person name="Longcore J.E."/>
            <person name="James T.Y."/>
        </authorList>
    </citation>
    <scope>NUCLEOTIDE SEQUENCE</scope>
    <source>
        <strain evidence="1">JEL0476</strain>
    </source>
</reference>
<dbReference type="InterPro" id="IPR021276">
    <property type="entry name" value="DUF2855"/>
</dbReference>
<organism evidence="1 2">
    <name type="scientific">Clydaea vesicula</name>
    <dbReference type="NCBI Taxonomy" id="447962"/>
    <lineage>
        <taxon>Eukaryota</taxon>
        <taxon>Fungi</taxon>
        <taxon>Fungi incertae sedis</taxon>
        <taxon>Chytridiomycota</taxon>
        <taxon>Chytridiomycota incertae sedis</taxon>
        <taxon>Chytridiomycetes</taxon>
        <taxon>Lobulomycetales</taxon>
        <taxon>Lobulomycetaceae</taxon>
        <taxon>Clydaea</taxon>
    </lineage>
</organism>
<evidence type="ECO:0008006" key="3">
    <source>
        <dbReference type="Google" id="ProtNLM"/>
    </source>
</evidence>
<evidence type="ECO:0000313" key="1">
    <source>
        <dbReference type="EMBL" id="KAJ3220585.1"/>
    </source>
</evidence>
<dbReference type="Pfam" id="PF11017">
    <property type="entry name" value="DUF2855"/>
    <property type="match status" value="1"/>
</dbReference>
<dbReference type="AlphaFoldDB" id="A0AAD5XVS1"/>
<name>A0AAD5XVS1_9FUNG</name>
<gene>
    <name evidence="1" type="ORF">HK099_004158</name>
</gene>
<keyword evidence="2" id="KW-1185">Reference proteome</keyword>